<accession>A0ACA9Q635</accession>
<protein>
    <submittedName>
        <fullName evidence="1">15012_t:CDS:1</fullName>
    </submittedName>
</protein>
<keyword evidence="2" id="KW-1185">Reference proteome</keyword>
<feature type="non-terminal residue" evidence="1">
    <location>
        <position position="83"/>
    </location>
</feature>
<name>A0ACA9Q635_9GLOM</name>
<dbReference type="EMBL" id="CAJVPU010040420">
    <property type="protein sequence ID" value="CAG8739244.1"/>
    <property type="molecule type" value="Genomic_DNA"/>
</dbReference>
<feature type="non-terminal residue" evidence="1">
    <location>
        <position position="1"/>
    </location>
</feature>
<gene>
    <name evidence="1" type="ORF">DHETER_LOCUS13944</name>
</gene>
<proteinExistence type="predicted"/>
<comment type="caution">
    <text evidence="1">The sequence shown here is derived from an EMBL/GenBank/DDBJ whole genome shotgun (WGS) entry which is preliminary data.</text>
</comment>
<evidence type="ECO:0000313" key="2">
    <source>
        <dbReference type="Proteomes" id="UP000789702"/>
    </source>
</evidence>
<reference evidence="1" key="1">
    <citation type="submission" date="2021-06" db="EMBL/GenBank/DDBJ databases">
        <authorList>
            <person name="Kallberg Y."/>
            <person name="Tangrot J."/>
            <person name="Rosling A."/>
        </authorList>
    </citation>
    <scope>NUCLEOTIDE SEQUENCE</scope>
    <source>
        <strain evidence="1">IL203A</strain>
    </source>
</reference>
<evidence type="ECO:0000313" key="1">
    <source>
        <dbReference type="EMBL" id="CAG8739244.1"/>
    </source>
</evidence>
<organism evidence="1 2">
    <name type="scientific">Dentiscutata heterogama</name>
    <dbReference type="NCBI Taxonomy" id="1316150"/>
    <lineage>
        <taxon>Eukaryota</taxon>
        <taxon>Fungi</taxon>
        <taxon>Fungi incertae sedis</taxon>
        <taxon>Mucoromycota</taxon>
        <taxon>Glomeromycotina</taxon>
        <taxon>Glomeromycetes</taxon>
        <taxon>Diversisporales</taxon>
        <taxon>Gigasporaceae</taxon>
        <taxon>Dentiscutata</taxon>
    </lineage>
</organism>
<dbReference type="Proteomes" id="UP000789702">
    <property type="component" value="Unassembled WGS sequence"/>
</dbReference>
<sequence>NSEDDISNYDISEKNCNTDHQSAINKLHWFSNDLENLLKEDDPALEKSLLSLKHVIGIQVELITMGINVREKGLKCKLPQPLD</sequence>